<evidence type="ECO:0000256" key="2">
    <source>
        <dbReference type="SAM" id="MobiDB-lite"/>
    </source>
</evidence>
<feature type="domain" description="p-hydroxybenzoic acid efflux pump subunit AaeA-like beta-barrel" evidence="5">
    <location>
        <begin position="217"/>
        <end position="313"/>
    </location>
</feature>
<dbReference type="Proteomes" id="UP001210865">
    <property type="component" value="Chromosome"/>
</dbReference>
<feature type="domain" description="Multidrug resistance protein MdtA-like barrel-sandwich hybrid" evidence="4">
    <location>
        <begin position="47"/>
        <end position="214"/>
    </location>
</feature>
<dbReference type="Pfam" id="PF25917">
    <property type="entry name" value="BSH_RND"/>
    <property type="match status" value="1"/>
</dbReference>
<reference evidence="6 7" key="1">
    <citation type="submission" date="2022-12" db="EMBL/GenBank/DDBJ databases">
        <title>Sphingomonas abieness sp. nov., an endophytic bacterium isolated from Abies koreana.</title>
        <authorList>
            <person name="Jiang L."/>
            <person name="Lee J."/>
        </authorList>
    </citation>
    <scope>NUCLEOTIDE SEQUENCE [LARGE SCALE GENOMIC DNA]</scope>
    <source>
        <strain evidence="7">PAMB 00755</strain>
    </source>
</reference>
<evidence type="ECO:0000256" key="3">
    <source>
        <dbReference type="SAM" id="Phobius"/>
    </source>
</evidence>
<keyword evidence="3" id="KW-0472">Membrane</keyword>
<feature type="transmembrane region" description="Helical" evidence="3">
    <location>
        <begin position="12"/>
        <end position="32"/>
    </location>
</feature>
<dbReference type="Gene3D" id="2.40.50.100">
    <property type="match status" value="1"/>
</dbReference>
<evidence type="ECO:0000256" key="1">
    <source>
        <dbReference type="SAM" id="Coils"/>
    </source>
</evidence>
<evidence type="ECO:0000313" key="7">
    <source>
        <dbReference type="Proteomes" id="UP001210865"/>
    </source>
</evidence>
<dbReference type="Gene3D" id="2.40.30.170">
    <property type="match status" value="1"/>
</dbReference>
<feature type="coiled-coil region" evidence="1">
    <location>
        <begin position="94"/>
        <end position="128"/>
    </location>
</feature>
<evidence type="ECO:0000313" key="6">
    <source>
        <dbReference type="EMBL" id="WBO24257.1"/>
    </source>
</evidence>
<proteinExistence type="predicted"/>
<organism evidence="6 7">
    <name type="scientific">Sphingomonas abietis</name>
    <dbReference type="NCBI Taxonomy" id="3012344"/>
    <lineage>
        <taxon>Bacteria</taxon>
        <taxon>Pseudomonadati</taxon>
        <taxon>Pseudomonadota</taxon>
        <taxon>Alphaproteobacteria</taxon>
        <taxon>Sphingomonadales</taxon>
        <taxon>Sphingomonadaceae</taxon>
        <taxon>Sphingomonas</taxon>
    </lineage>
</organism>
<dbReference type="PANTHER" id="PTHR30367">
    <property type="entry name" value="P-HYDROXYBENZOIC ACID EFFLUX PUMP SUBUNIT AAEA-RELATED"/>
    <property type="match status" value="1"/>
</dbReference>
<keyword evidence="7" id="KW-1185">Reference proteome</keyword>
<protein>
    <submittedName>
        <fullName evidence="6">HlyD family secretion protein</fullName>
    </submittedName>
</protein>
<accession>A0ABY7NSZ8</accession>
<keyword evidence="3" id="KW-1133">Transmembrane helix</keyword>
<dbReference type="InterPro" id="IPR050393">
    <property type="entry name" value="MFP_Efflux_Pump"/>
</dbReference>
<dbReference type="Pfam" id="PF25963">
    <property type="entry name" value="Beta-barrel_AAEA"/>
    <property type="match status" value="1"/>
</dbReference>
<dbReference type="PANTHER" id="PTHR30367:SF12">
    <property type="entry name" value="P-HYDROXYBENZOIC ACID EFFLUX PUMP SUBUNIT AAEA"/>
    <property type="match status" value="1"/>
</dbReference>
<gene>
    <name evidence="6" type="ORF">PBT88_09200</name>
</gene>
<dbReference type="EMBL" id="CP115174">
    <property type="protein sequence ID" value="WBO24257.1"/>
    <property type="molecule type" value="Genomic_DNA"/>
</dbReference>
<feature type="region of interest" description="Disordered" evidence="2">
    <location>
        <begin position="331"/>
        <end position="354"/>
    </location>
</feature>
<evidence type="ECO:0000259" key="5">
    <source>
        <dbReference type="Pfam" id="PF25963"/>
    </source>
</evidence>
<evidence type="ECO:0000259" key="4">
    <source>
        <dbReference type="Pfam" id="PF25917"/>
    </source>
</evidence>
<dbReference type="RefSeq" id="WP_270078886.1">
    <property type="nucleotide sequence ID" value="NZ_CP115174.1"/>
</dbReference>
<dbReference type="InterPro" id="IPR058634">
    <property type="entry name" value="AaeA-lik-b-barrel"/>
</dbReference>
<dbReference type="InterPro" id="IPR058625">
    <property type="entry name" value="MdtA-like_BSH"/>
</dbReference>
<name>A0ABY7NSZ8_9SPHN</name>
<dbReference type="SUPFAM" id="SSF111369">
    <property type="entry name" value="HlyD-like secretion proteins"/>
    <property type="match status" value="1"/>
</dbReference>
<keyword evidence="3" id="KW-0812">Transmembrane</keyword>
<keyword evidence="1" id="KW-0175">Coiled coil</keyword>
<sequence>MTRLLPTAGRVLLTLLFVALAIVALVIVWRHYEDDPWTRDGALQADIVQVSADVAGLVTQIRVHDNQFVHAGDILFTVDQERYAAQLAQSDAAVVSARAAIENARAAIANAQATLDNALREEKRYLALGDLVSQEMRDARVTAVEQDRAALVQAHAGVASANASLKQAEANRRLAAVNMTRSAVRAGVNGYITGFSMRPGDYVAAGSPQFALLDTDSYYVLGYMEETKLHRFQIGDRARINLLGDRRPLWGHVDSLAAGITDRQQNSSGVLLPNITPTFSWIRLAQRVPVRVVIDRVPVGIRLVAGRTATVTILPTLHKVAPRPIPASTIVPNTAPLDRPASVPIGRPNAAVAP</sequence>